<name>A0A7J8R9P1_GOSDV</name>
<accession>A0A7J8R9P1</accession>
<dbReference type="InterPro" id="IPR036457">
    <property type="entry name" value="PPM-type-like_dom_sf"/>
</dbReference>
<dbReference type="SUPFAM" id="SSF81606">
    <property type="entry name" value="PP2C-like"/>
    <property type="match status" value="1"/>
</dbReference>
<evidence type="ECO:0000313" key="1">
    <source>
        <dbReference type="EMBL" id="MBA0610567.1"/>
    </source>
</evidence>
<protein>
    <recommendedName>
        <fullName evidence="3">PPM-type phosphatase domain-containing protein</fullName>
    </recommendedName>
</protein>
<keyword evidence="2" id="KW-1185">Reference proteome</keyword>
<organism evidence="1 2">
    <name type="scientific">Gossypium davidsonii</name>
    <name type="common">Davidson's cotton</name>
    <name type="synonym">Gossypium klotzschianum subsp. davidsonii</name>
    <dbReference type="NCBI Taxonomy" id="34287"/>
    <lineage>
        <taxon>Eukaryota</taxon>
        <taxon>Viridiplantae</taxon>
        <taxon>Streptophyta</taxon>
        <taxon>Embryophyta</taxon>
        <taxon>Tracheophyta</taxon>
        <taxon>Spermatophyta</taxon>
        <taxon>Magnoliopsida</taxon>
        <taxon>eudicotyledons</taxon>
        <taxon>Gunneridae</taxon>
        <taxon>Pentapetalae</taxon>
        <taxon>rosids</taxon>
        <taxon>malvids</taxon>
        <taxon>Malvales</taxon>
        <taxon>Malvaceae</taxon>
        <taxon>Malvoideae</taxon>
        <taxon>Gossypium</taxon>
    </lineage>
</organism>
<reference evidence="1 2" key="1">
    <citation type="journal article" date="2019" name="Genome Biol. Evol.">
        <title>Insights into the evolution of the New World diploid cottons (Gossypium, subgenus Houzingenia) based on genome sequencing.</title>
        <authorList>
            <person name="Grover C.E."/>
            <person name="Arick M.A. 2nd"/>
            <person name="Thrash A."/>
            <person name="Conover J.L."/>
            <person name="Sanders W.S."/>
            <person name="Peterson D.G."/>
            <person name="Frelichowski J.E."/>
            <person name="Scheffler J.A."/>
            <person name="Scheffler B.E."/>
            <person name="Wendel J.F."/>
        </authorList>
    </citation>
    <scope>NUCLEOTIDE SEQUENCE [LARGE SCALE GENOMIC DNA]</scope>
    <source>
        <strain evidence="1">27</strain>
        <tissue evidence="1">Leaf</tissue>
    </source>
</reference>
<dbReference type="EMBL" id="JABFAC010000004">
    <property type="protein sequence ID" value="MBA0610567.1"/>
    <property type="molecule type" value="Genomic_DNA"/>
</dbReference>
<evidence type="ECO:0008006" key="3">
    <source>
        <dbReference type="Google" id="ProtNLM"/>
    </source>
</evidence>
<proteinExistence type="predicted"/>
<dbReference type="AlphaFoldDB" id="A0A7J8R9P1"/>
<evidence type="ECO:0000313" key="2">
    <source>
        <dbReference type="Proteomes" id="UP000593561"/>
    </source>
</evidence>
<dbReference type="Proteomes" id="UP000593561">
    <property type="component" value="Unassembled WGS sequence"/>
</dbReference>
<sequence>MLNESKSNGLHSERGIDDRDSIVSSFIVKNVQFLITKDILGFMEVANRESSQGYFLKIVNSSEKFEEVYPMVLIKKNKHVEVHDSYWFPLLAMERNNGVVLVGLPNKITFGLITMMNDGCVMKNEEAVNLVKSVKDPQAAAKLLTTEALARKSKDDISCIVIRFG</sequence>
<gene>
    <name evidence="1" type="ORF">Godav_011393</name>
</gene>
<comment type="caution">
    <text evidence="1">The sequence shown here is derived from an EMBL/GenBank/DDBJ whole genome shotgun (WGS) entry which is preliminary data.</text>
</comment>
<dbReference type="Gene3D" id="3.60.40.10">
    <property type="entry name" value="PPM-type phosphatase domain"/>
    <property type="match status" value="1"/>
</dbReference>